<dbReference type="Proteomes" id="UP000239156">
    <property type="component" value="Unassembled WGS sequence"/>
</dbReference>
<feature type="region of interest" description="Disordered" evidence="1">
    <location>
        <begin position="65"/>
        <end position="201"/>
    </location>
</feature>
<accession>A0A2S4VK23</accession>
<protein>
    <submittedName>
        <fullName evidence="2">Uncharacterized protein</fullName>
    </submittedName>
</protein>
<organism evidence="2 3">
    <name type="scientific">Puccinia striiformis</name>
    <dbReference type="NCBI Taxonomy" id="27350"/>
    <lineage>
        <taxon>Eukaryota</taxon>
        <taxon>Fungi</taxon>
        <taxon>Dikarya</taxon>
        <taxon>Basidiomycota</taxon>
        <taxon>Pucciniomycotina</taxon>
        <taxon>Pucciniomycetes</taxon>
        <taxon>Pucciniales</taxon>
        <taxon>Pucciniaceae</taxon>
        <taxon>Puccinia</taxon>
    </lineage>
</organism>
<gene>
    <name evidence="2" type="ORF">PSTT_06585</name>
</gene>
<dbReference type="VEuPathDB" id="FungiDB:PSTT_06585"/>
<feature type="compositionally biased region" description="Polar residues" evidence="1">
    <location>
        <begin position="179"/>
        <end position="201"/>
    </location>
</feature>
<sequence>MSEERRRVNPRVFYLGASKPVWLSSTTMSRHESEDASVPDTDPTDTSELHRQVLQMKAQAAIHVPAQENRRYVTKRQAGRQHGWLPEAGPGSISFGRSNHTSQAEAEDGHVGDSQMNSFAPSLPIPQTPDPTTQSIYPSGDGTSLLPGLSATHAGGSNQGTAITTPTEASHAVHGTHAQELSTTVDGITSSVTSEADTTHS</sequence>
<reference evidence="2" key="1">
    <citation type="submission" date="2017-12" db="EMBL/GenBank/DDBJ databases">
        <title>Gene loss provides genomic basis for host adaptation in cereal stripe rust fungi.</title>
        <authorList>
            <person name="Xia C."/>
        </authorList>
    </citation>
    <scope>NUCLEOTIDE SEQUENCE [LARGE SCALE GENOMIC DNA]</scope>
    <source>
        <strain evidence="2">93-210</strain>
    </source>
</reference>
<dbReference type="AlphaFoldDB" id="A0A2S4VK23"/>
<dbReference type="EMBL" id="PKSL01000052">
    <property type="protein sequence ID" value="POW09798.1"/>
    <property type="molecule type" value="Genomic_DNA"/>
</dbReference>
<name>A0A2S4VK23_9BASI</name>
<keyword evidence="3" id="KW-1185">Reference proteome</keyword>
<proteinExistence type="predicted"/>
<evidence type="ECO:0000313" key="2">
    <source>
        <dbReference type="EMBL" id="POW09798.1"/>
    </source>
</evidence>
<dbReference type="VEuPathDB" id="FungiDB:PSHT_10906"/>
<feature type="region of interest" description="Disordered" evidence="1">
    <location>
        <begin position="24"/>
        <end position="49"/>
    </location>
</feature>
<comment type="caution">
    <text evidence="2">The sequence shown here is derived from an EMBL/GenBank/DDBJ whole genome shotgun (WGS) entry which is preliminary data.</text>
</comment>
<feature type="compositionally biased region" description="Polar residues" evidence="1">
    <location>
        <begin position="155"/>
        <end position="168"/>
    </location>
</feature>
<feature type="compositionally biased region" description="Polar residues" evidence="1">
    <location>
        <begin position="95"/>
        <end position="104"/>
    </location>
</feature>
<evidence type="ECO:0000313" key="3">
    <source>
        <dbReference type="Proteomes" id="UP000239156"/>
    </source>
</evidence>
<evidence type="ECO:0000256" key="1">
    <source>
        <dbReference type="SAM" id="MobiDB-lite"/>
    </source>
</evidence>